<accession>A0A077ZVS2</accession>
<evidence type="ECO:0000256" key="1">
    <source>
        <dbReference type="ARBA" id="ARBA00006190"/>
    </source>
</evidence>
<gene>
    <name evidence="3" type="primary">Contig5042.g5398</name>
    <name evidence="3" type="ORF">STYLEM_1498</name>
</gene>
<dbReference type="InParanoid" id="A0A077ZVS2"/>
<dbReference type="OrthoDB" id="3973241at2759"/>
<dbReference type="PANTHER" id="PTHR22761">
    <property type="entry name" value="CHARGED MULTIVESICULAR BODY PROTEIN"/>
    <property type="match status" value="1"/>
</dbReference>
<organism evidence="3 4">
    <name type="scientific">Stylonychia lemnae</name>
    <name type="common">Ciliate</name>
    <dbReference type="NCBI Taxonomy" id="5949"/>
    <lineage>
        <taxon>Eukaryota</taxon>
        <taxon>Sar</taxon>
        <taxon>Alveolata</taxon>
        <taxon>Ciliophora</taxon>
        <taxon>Intramacronucleata</taxon>
        <taxon>Spirotrichea</taxon>
        <taxon>Stichotrichia</taxon>
        <taxon>Sporadotrichida</taxon>
        <taxon>Oxytrichidae</taxon>
        <taxon>Stylonychinae</taxon>
        <taxon>Stylonychia</taxon>
    </lineage>
</organism>
<dbReference type="FunCoup" id="A0A077ZVS2">
    <property type="interactions" value="304"/>
</dbReference>
<dbReference type="InterPro" id="IPR005024">
    <property type="entry name" value="Snf7_fam"/>
</dbReference>
<proteinExistence type="inferred from homology"/>
<dbReference type="Gene3D" id="6.10.250.1710">
    <property type="match status" value="1"/>
</dbReference>
<evidence type="ECO:0000313" key="3">
    <source>
        <dbReference type="EMBL" id="CDW72536.1"/>
    </source>
</evidence>
<comment type="similarity">
    <text evidence="1">Belongs to the SNF7 family.</text>
</comment>
<evidence type="ECO:0000256" key="2">
    <source>
        <dbReference type="ARBA" id="ARBA00023054"/>
    </source>
</evidence>
<sequence length="165" mass="18954">MKTAKGMAYKSLQQKALNVLRRRKMYDVQLGNVMNQQFNIDQVQFTSETIQNTIETYSALKESTAVQAQEMKKLDLDKMEDLFDDLADLMADQQEIQEVMSRSYQVEYDESELMDELNELDEEIINEQLGDGLNVPSYVPAAQQNSGAQKAQISEEDQLKNLMQI</sequence>
<dbReference type="GO" id="GO:0005771">
    <property type="term" value="C:multivesicular body"/>
    <property type="evidence" value="ECO:0007669"/>
    <property type="project" value="TreeGrafter"/>
</dbReference>
<reference evidence="3 4" key="1">
    <citation type="submission" date="2014-06" db="EMBL/GenBank/DDBJ databases">
        <authorList>
            <person name="Swart Estienne"/>
        </authorList>
    </citation>
    <scope>NUCLEOTIDE SEQUENCE [LARGE SCALE GENOMIC DNA]</scope>
    <source>
        <strain evidence="3 4">130c</strain>
    </source>
</reference>
<keyword evidence="4" id="KW-1185">Reference proteome</keyword>
<dbReference type="EMBL" id="CCKQ01001429">
    <property type="protein sequence ID" value="CDW72536.1"/>
    <property type="molecule type" value="Genomic_DNA"/>
</dbReference>
<name>A0A077ZVS2_STYLE</name>
<dbReference type="GO" id="GO:0006900">
    <property type="term" value="P:vesicle budding from membrane"/>
    <property type="evidence" value="ECO:0007669"/>
    <property type="project" value="TreeGrafter"/>
</dbReference>
<dbReference type="PANTHER" id="PTHR22761:SF12">
    <property type="entry name" value="CHARGED MULTIVESICULAR BODY PROTEIN 5"/>
    <property type="match status" value="1"/>
</dbReference>
<protein>
    <submittedName>
        <fullName evidence="3">Snf7 family protein</fullName>
    </submittedName>
</protein>
<dbReference type="Proteomes" id="UP000039865">
    <property type="component" value="Unassembled WGS sequence"/>
</dbReference>
<evidence type="ECO:0000313" key="4">
    <source>
        <dbReference type="Proteomes" id="UP000039865"/>
    </source>
</evidence>
<dbReference type="GO" id="GO:0032511">
    <property type="term" value="P:late endosome to vacuole transport via multivesicular body sorting pathway"/>
    <property type="evidence" value="ECO:0007669"/>
    <property type="project" value="TreeGrafter"/>
</dbReference>
<keyword evidence="2" id="KW-0175">Coiled coil</keyword>
<dbReference type="AlphaFoldDB" id="A0A077ZVS2"/>
<dbReference type="Pfam" id="PF03357">
    <property type="entry name" value="Snf7"/>
    <property type="match status" value="1"/>
</dbReference>
<dbReference type="OMA" id="MKQIHGG"/>